<feature type="domain" description="BACON" evidence="1">
    <location>
        <begin position="41"/>
        <end position="91"/>
    </location>
</feature>
<reference evidence="2" key="1">
    <citation type="journal article" date="2021" name="PeerJ">
        <title>Extensive microbial diversity within the chicken gut microbiome revealed by metagenomics and culture.</title>
        <authorList>
            <person name="Gilroy R."/>
            <person name="Ravi A."/>
            <person name="Getino M."/>
            <person name="Pursley I."/>
            <person name="Horton D.L."/>
            <person name="Alikhan N.F."/>
            <person name="Baker D."/>
            <person name="Gharbi K."/>
            <person name="Hall N."/>
            <person name="Watson M."/>
            <person name="Adriaenssens E.M."/>
            <person name="Foster-Nyarko E."/>
            <person name="Jarju S."/>
            <person name="Secka A."/>
            <person name="Antonio M."/>
            <person name="Oren A."/>
            <person name="Chaudhuri R.R."/>
            <person name="La Ragione R."/>
            <person name="Hildebrand F."/>
            <person name="Pallen M.J."/>
        </authorList>
    </citation>
    <scope>NUCLEOTIDE SEQUENCE</scope>
    <source>
        <strain evidence="2">ChiHjej11B10-19426</strain>
    </source>
</reference>
<gene>
    <name evidence="2" type="ORF">H9816_01865</name>
</gene>
<dbReference type="Gene3D" id="2.60.40.10">
    <property type="entry name" value="Immunoglobulins"/>
    <property type="match status" value="1"/>
</dbReference>
<evidence type="ECO:0000313" key="2">
    <source>
        <dbReference type="EMBL" id="HIZ14650.1"/>
    </source>
</evidence>
<sequence length="447" mass="47954">MMTSCTTKGDSDFVNCSINDYTIPAEASTLTVTVDASGQYEVMPGASWLTVSAQETDSFTLAAVENPDKSTRTTTVTVTCGAAHAQIQIVQLMQETDYSYRRLTVHGAAISPSGRYIVTNTDEIRDGVDGSLLQLIDPYTTEVVATTYIPSYVSGMSTVTDDGLAFGDLGSITSYSFDIRTGDYAIVPVPDSGTPMVSNVSADGTKWAGSVAKGQTYTPTLWTDGVPAYLPLPETDYRGGNITNRILARGISADGNVIYGNTWVGLDMGMLYWKDGQVDWVGKDLRKLLTVTDAQGTEQTLVNGMTCSAEPYNISETGKYIGGTYTQEIDPDTNQAASAVMSCPAFFNTETGTTTLFEEFPGAGGFACRDNGLAVIIPSMSIGHLSTLVNIETKETLGSYQDYILENFGIILPAGSVDLIAGENNDVFFGMEPGILANWWWYSAPKK</sequence>
<proteinExistence type="predicted"/>
<dbReference type="EMBL" id="DXCC01000004">
    <property type="protein sequence ID" value="HIZ14650.1"/>
    <property type="molecule type" value="Genomic_DNA"/>
</dbReference>
<reference evidence="2" key="2">
    <citation type="submission" date="2021-04" db="EMBL/GenBank/DDBJ databases">
        <authorList>
            <person name="Gilroy R."/>
        </authorList>
    </citation>
    <scope>NUCLEOTIDE SEQUENCE</scope>
    <source>
        <strain evidence="2">ChiHjej11B10-19426</strain>
    </source>
</reference>
<dbReference type="InterPro" id="IPR013783">
    <property type="entry name" value="Ig-like_fold"/>
</dbReference>
<dbReference type="InterPro" id="IPR024361">
    <property type="entry name" value="BACON"/>
</dbReference>
<dbReference type="SUPFAM" id="SSF50969">
    <property type="entry name" value="YVTN repeat-like/Quinoprotein amine dehydrogenase"/>
    <property type="match status" value="1"/>
</dbReference>
<dbReference type="InterPro" id="IPR011044">
    <property type="entry name" value="Quino_amine_DH_bsu"/>
</dbReference>
<name>A0A9D2DD14_9BACT</name>
<accession>A0A9D2DD14</accession>
<dbReference type="AlphaFoldDB" id="A0A9D2DD14"/>
<protein>
    <recommendedName>
        <fullName evidence="1">BACON domain-containing protein</fullName>
    </recommendedName>
</protein>
<dbReference type="Pfam" id="PF13004">
    <property type="entry name" value="BACON"/>
    <property type="match status" value="1"/>
</dbReference>
<comment type="caution">
    <text evidence="2">The sequence shown here is derived from an EMBL/GenBank/DDBJ whole genome shotgun (WGS) entry which is preliminary data.</text>
</comment>
<evidence type="ECO:0000259" key="1">
    <source>
        <dbReference type="Pfam" id="PF13004"/>
    </source>
</evidence>
<organism evidence="2 3">
    <name type="scientific">Candidatus Tidjanibacter faecipullorum</name>
    <dbReference type="NCBI Taxonomy" id="2838766"/>
    <lineage>
        <taxon>Bacteria</taxon>
        <taxon>Pseudomonadati</taxon>
        <taxon>Bacteroidota</taxon>
        <taxon>Bacteroidia</taxon>
        <taxon>Bacteroidales</taxon>
        <taxon>Rikenellaceae</taxon>
        <taxon>Tidjanibacter</taxon>
    </lineage>
</organism>
<dbReference type="Proteomes" id="UP000824014">
    <property type="component" value="Unassembled WGS sequence"/>
</dbReference>
<evidence type="ECO:0000313" key="3">
    <source>
        <dbReference type="Proteomes" id="UP000824014"/>
    </source>
</evidence>